<sequence length="534" mass="59677">MKVKRIISTVLCTGMLLGSLTGCGSKTEQPANSTGGNSGTESTTAQESGDKAESGSASFSYNMPNRYKVWLEDLNYWKDMQELSGVKVELVDSGESDDSYYQSIDLAVGSGTLGDAAIVRQSQAAVYGAQGAFMDLRPLIDEKAPNIKAYIEANPDYAAMVTSEGGAIYGLAVENPLYTNLTFYRSDHFEKAGITELPATIDEFTEVLRTLKSQYGSGTGYYPWVGREGYLHFAECFECNDTIDESGKVHGVYNGGNGYDIYADGFKDLVAWYHTLYSEKLIDPEWVAGTGTEEEWQTKFLTGKGSVSDDFFSRPTWFISNGGPDNDPDYNIEVMDLFKTNSGDTAHRFQNYVNLDRYLVISEASKNADSVMQFLDWLFSEDGQQVMHYGIDGINTEKQADGSYKWIADFAVEAIRPVGEPNIGVYQDRLTFPYPVDNKSYYESLDSRVQAYCTDYFDQYASYSKQLIYTEAQQEERSNLMAKYNTEFTAGVLSFVKGDTELNDENWKVFLDKMETAGFSQINRIDQEACDSMQ</sequence>
<dbReference type="AlphaFoldDB" id="A0A374P1M8"/>
<dbReference type="InterPro" id="IPR050490">
    <property type="entry name" value="Bact_solute-bd_prot1"/>
</dbReference>
<dbReference type="PANTHER" id="PTHR43649:SF12">
    <property type="entry name" value="DIACETYLCHITOBIOSE BINDING PROTEIN DASA"/>
    <property type="match status" value="1"/>
</dbReference>
<gene>
    <name evidence="2" type="ORF">DXD79_24360</name>
</gene>
<proteinExistence type="predicted"/>
<feature type="region of interest" description="Disordered" evidence="1">
    <location>
        <begin position="23"/>
        <end position="57"/>
    </location>
</feature>
<comment type="caution">
    <text evidence="2">The sequence shown here is derived from an EMBL/GenBank/DDBJ whole genome shotgun (WGS) entry which is preliminary data.</text>
</comment>
<accession>A0A374P1M8</accession>
<evidence type="ECO:0000313" key="3">
    <source>
        <dbReference type="Proteomes" id="UP000263014"/>
    </source>
</evidence>
<dbReference type="EMBL" id="QSON01000014">
    <property type="protein sequence ID" value="RGI99193.1"/>
    <property type="molecule type" value="Genomic_DNA"/>
</dbReference>
<organism evidence="2 3">
    <name type="scientific">Hungatella hathewayi</name>
    <dbReference type="NCBI Taxonomy" id="154046"/>
    <lineage>
        <taxon>Bacteria</taxon>
        <taxon>Bacillati</taxon>
        <taxon>Bacillota</taxon>
        <taxon>Clostridia</taxon>
        <taxon>Lachnospirales</taxon>
        <taxon>Lachnospiraceae</taxon>
        <taxon>Hungatella</taxon>
    </lineage>
</organism>
<dbReference type="Proteomes" id="UP000263014">
    <property type="component" value="Unassembled WGS sequence"/>
</dbReference>
<dbReference type="SUPFAM" id="SSF53850">
    <property type="entry name" value="Periplasmic binding protein-like II"/>
    <property type="match status" value="1"/>
</dbReference>
<dbReference type="InterPro" id="IPR006059">
    <property type="entry name" value="SBP"/>
</dbReference>
<evidence type="ECO:0000256" key="1">
    <source>
        <dbReference type="SAM" id="MobiDB-lite"/>
    </source>
</evidence>
<dbReference type="RefSeq" id="WP_117631376.1">
    <property type="nucleotide sequence ID" value="NZ_QSON01000014.1"/>
</dbReference>
<dbReference type="Pfam" id="PF01547">
    <property type="entry name" value="SBP_bac_1"/>
    <property type="match status" value="1"/>
</dbReference>
<evidence type="ECO:0000313" key="2">
    <source>
        <dbReference type="EMBL" id="RGI99193.1"/>
    </source>
</evidence>
<name>A0A374P1M8_9FIRM</name>
<feature type="compositionally biased region" description="Low complexity" evidence="1">
    <location>
        <begin position="32"/>
        <end position="44"/>
    </location>
</feature>
<protein>
    <submittedName>
        <fullName evidence="2">Extracellular solute-binding protein</fullName>
    </submittedName>
</protein>
<dbReference type="PROSITE" id="PS51257">
    <property type="entry name" value="PROKAR_LIPOPROTEIN"/>
    <property type="match status" value="1"/>
</dbReference>
<dbReference type="PANTHER" id="PTHR43649">
    <property type="entry name" value="ARABINOSE-BINDING PROTEIN-RELATED"/>
    <property type="match status" value="1"/>
</dbReference>
<reference evidence="2 3" key="1">
    <citation type="submission" date="2018-08" db="EMBL/GenBank/DDBJ databases">
        <title>A genome reference for cultivated species of the human gut microbiota.</title>
        <authorList>
            <person name="Zou Y."/>
            <person name="Xue W."/>
            <person name="Luo G."/>
        </authorList>
    </citation>
    <scope>NUCLEOTIDE SEQUENCE [LARGE SCALE GENOMIC DNA]</scope>
    <source>
        <strain evidence="2 3">TM09-12</strain>
    </source>
</reference>
<dbReference type="Gene3D" id="3.40.190.10">
    <property type="entry name" value="Periplasmic binding protein-like II"/>
    <property type="match status" value="2"/>
</dbReference>